<feature type="domain" description="FAD dependent oxidoreductase" evidence="8">
    <location>
        <begin position="27"/>
        <end position="381"/>
    </location>
</feature>
<gene>
    <name evidence="10" type="primary">glpD</name>
    <name evidence="10" type="ORF">Pan14r_31730</name>
</gene>
<accession>A0A5C5Y981</accession>
<protein>
    <recommendedName>
        <fullName evidence="7">Glycerol-3-phosphate dehydrogenase</fullName>
        <ecNumber evidence="7">1.1.5.3</ecNumber>
    </recommendedName>
</protein>
<dbReference type="Gene3D" id="3.50.50.60">
    <property type="entry name" value="FAD/NAD(P)-binding domain"/>
    <property type="match status" value="1"/>
</dbReference>
<evidence type="ECO:0000256" key="6">
    <source>
        <dbReference type="ARBA" id="ARBA00023002"/>
    </source>
</evidence>
<dbReference type="GO" id="GO:0006071">
    <property type="term" value="P:glycerol metabolic process"/>
    <property type="evidence" value="ECO:0007669"/>
    <property type="project" value="UniProtKB-KW"/>
</dbReference>
<evidence type="ECO:0000256" key="1">
    <source>
        <dbReference type="ARBA" id="ARBA00001974"/>
    </source>
</evidence>
<dbReference type="PRINTS" id="PR01001">
    <property type="entry name" value="FADG3PDH"/>
</dbReference>
<evidence type="ECO:0000256" key="3">
    <source>
        <dbReference type="ARBA" id="ARBA00022630"/>
    </source>
</evidence>
<evidence type="ECO:0000256" key="4">
    <source>
        <dbReference type="ARBA" id="ARBA00022798"/>
    </source>
</evidence>
<dbReference type="InterPro" id="IPR036188">
    <property type="entry name" value="FAD/NAD-bd_sf"/>
</dbReference>
<evidence type="ECO:0000256" key="5">
    <source>
        <dbReference type="ARBA" id="ARBA00022827"/>
    </source>
</evidence>
<dbReference type="InterPro" id="IPR031656">
    <property type="entry name" value="DAO_C"/>
</dbReference>
<dbReference type="Pfam" id="PF01266">
    <property type="entry name" value="DAO"/>
    <property type="match status" value="1"/>
</dbReference>
<dbReference type="Gene3D" id="1.10.8.870">
    <property type="entry name" value="Alpha-glycerophosphate oxidase, cap domain"/>
    <property type="match status" value="1"/>
</dbReference>
<dbReference type="PANTHER" id="PTHR11985">
    <property type="entry name" value="GLYCEROL-3-PHOSPHATE DEHYDROGENASE"/>
    <property type="match status" value="1"/>
</dbReference>
<dbReference type="Proteomes" id="UP000317238">
    <property type="component" value="Unassembled WGS sequence"/>
</dbReference>
<dbReference type="OrthoDB" id="9766796at2"/>
<dbReference type="AlphaFoldDB" id="A0A5C5Y981"/>
<dbReference type="Pfam" id="PF16901">
    <property type="entry name" value="DAO_C"/>
    <property type="match status" value="1"/>
</dbReference>
<dbReference type="InterPro" id="IPR038299">
    <property type="entry name" value="DAO_C_sf"/>
</dbReference>
<dbReference type="EMBL" id="SJPL01000001">
    <property type="protein sequence ID" value="TWT70865.1"/>
    <property type="molecule type" value="Genomic_DNA"/>
</dbReference>
<keyword evidence="5" id="KW-0274">FAD</keyword>
<dbReference type="GO" id="GO:0009331">
    <property type="term" value="C:glycerol-3-phosphate dehydrogenase (FAD) complex"/>
    <property type="evidence" value="ECO:0007669"/>
    <property type="project" value="UniProtKB-UniRule"/>
</dbReference>
<dbReference type="GO" id="GO:0004368">
    <property type="term" value="F:glycerol-3-phosphate dehydrogenase (quinone) activity"/>
    <property type="evidence" value="ECO:0007669"/>
    <property type="project" value="UniProtKB-EC"/>
</dbReference>
<dbReference type="PROSITE" id="PS00977">
    <property type="entry name" value="FAD_G3PDH_1"/>
    <property type="match status" value="1"/>
</dbReference>
<keyword evidence="4" id="KW-0319">Glycerol metabolism</keyword>
<dbReference type="SUPFAM" id="SSF51905">
    <property type="entry name" value="FAD/NAD(P)-binding domain"/>
    <property type="match status" value="1"/>
</dbReference>
<evidence type="ECO:0000259" key="9">
    <source>
        <dbReference type="Pfam" id="PF16901"/>
    </source>
</evidence>
<dbReference type="InterPro" id="IPR006076">
    <property type="entry name" value="FAD-dep_OxRdtase"/>
</dbReference>
<evidence type="ECO:0000259" key="8">
    <source>
        <dbReference type="Pfam" id="PF01266"/>
    </source>
</evidence>
<dbReference type="InterPro" id="IPR000447">
    <property type="entry name" value="G3P_DH_FAD-dep"/>
</dbReference>
<sequence>MPTNISPKPLDRHASIERIQSRSDPWDLVVIGGGATGVGIALDASTRGLDVVLVERDDFGKGTSSRSTKLVHGGVRYLQQGNLTLVRDALRERSLLRKNAPHTVHPLSFIIPCDSKLARWYYWTGLKLYDVLATGAGFAGSKMLDAKSVVEHLPTLANHGTGGGVQYQDGQFDDTQLLTDMALTAAQHDACLLNYANAFDFEKSASGAIAGVHVTDTESHQSLDIRGRAVVNATGPFCDQLRAVDAPDSSPLVAASQGVHIVLPKDFLPGSSALMVPKTSDGRVLFMIPWHDHVLVGTTDTAIDKAIVEPSAQDQEIDFILETASDYLNRRPGYEDIQSVFTGIRPLVQDDPSAKTASLSRDHKIQVSTSGLITITGGKWTTVRKMAEDVVDRAIKTANLPSRPCRTTDTAIIDGNAIKPDCADPTPLHQDFAYTVADIQRAVRYQMARTVEDVLARRTRCLFLNTSSTMVIAEKVADIMATELKEDGDWKQTQLSDFRETAAHFFPPSKPMEIR</sequence>
<comment type="similarity">
    <text evidence="2 7">Belongs to the FAD-dependent glycerol-3-phosphate dehydrogenase family.</text>
</comment>
<name>A0A5C5Y981_9PLAN</name>
<dbReference type="EC" id="1.1.5.3" evidence="7"/>
<evidence type="ECO:0000256" key="2">
    <source>
        <dbReference type="ARBA" id="ARBA00007330"/>
    </source>
</evidence>
<dbReference type="PANTHER" id="PTHR11985:SF35">
    <property type="entry name" value="ANAEROBIC GLYCEROL-3-PHOSPHATE DEHYDROGENASE SUBUNIT A"/>
    <property type="match status" value="1"/>
</dbReference>
<dbReference type="Gene3D" id="3.30.9.10">
    <property type="entry name" value="D-Amino Acid Oxidase, subunit A, domain 2"/>
    <property type="match status" value="1"/>
</dbReference>
<comment type="cofactor">
    <cofactor evidence="1 7">
        <name>FAD</name>
        <dbReference type="ChEBI" id="CHEBI:57692"/>
    </cofactor>
</comment>
<proteinExistence type="inferred from homology"/>
<feature type="domain" description="Alpha-glycerophosphate oxidase C-terminal" evidence="9">
    <location>
        <begin position="423"/>
        <end position="487"/>
    </location>
</feature>
<comment type="catalytic activity">
    <reaction evidence="7">
        <text>a quinone + sn-glycerol 3-phosphate = dihydroxyacetone phosphate + a quinol</text>
        <dbReference type="Rhea" id="RHEA:18977"/>
        <dbReference type="ChEBI" id="CHEBI:24646"/>
        <dbReference type="ChEBI" id="CHEBI:57597"/>
        <dbReference type="ChEBI" id="CHEBI:57642"/>
        <dbReference type="ChEBI" id="CHEBI:132124"/>
        <dbReference type="EC" id="1.1.5.3"/>
    </reaction>
</comment>
<evidence type="ECO:0000313" key="10">
    <source>
        <dbReference type="EMBL" id="TWT70865.1"/>
    </source>
</evidence>
<evidence type="ECO:0000256" key="7">
    <source>
        <dbReference type="RuleBase" id="RU361217"/>
    </source>
</evidence>
<keyword evidence="6 7" id="KW-0560">Oxidoreductase</keyword>
<keyword evidence="3 7" id="KW-0285">Flavoprotein</keyword>
<reference evidence="10 11" key="1">
    <citation type="submission" date="2019-02" db="EMBL/GenBank/DDBJ databases">
        <title>Deep-cultivation of Planctomycetes and their phenomic and genomic characterization uncovers novel biology.</title>
        <authorList>
            <person name="Wiegand S."/>
            <person name="Jogler M."/>
            <person name="Boedeker C."/>
            <person name="Pinto D."/>
            <person name="Vollmers J."/>
            <person name="Rivas-Marin E."/>
            <person name="Kohn T."/>
            <person name="Peeters S.H."/>
            <person name="Heuer A."/>
            <person name="Rast P."/>
            <person name="Oberbeckmann S."/>
            <person name="Bunk B."/>
            <person name="Jeske O."/>
            <person name="Meyerdierks A."/>
            <person name="Storesund J.E."/>
            <person name="Kallscheuer N."/>
            <person name="Luecker S."/>
            <person name="Lage O.M."/>
            <person name="Pohl T."/>
            <person name="Merkel B.J."/>
            <person name="Hornburger P."/>
            <person name="Mueller R.-W."/>
            <person name="Bruemmer F."/>
            <person name="Labrenz M."/>
            <person name="Spormann A.M."/>
            <person name="Op Den Camp H."/>
            <person name="Overmann J."/>
            <person name="Amann R."/>
            <person name="Jetten M.S.M."/>
            <person name="Mascher T."/>
            <person name="Medema M.H."/>
            <person name="Devos D.P."/>
            <person name="Kaster A.-K."/>
            <person name="Ovreas L."/>
            <person name="Rohde M."/>
            <person name="Galperin M.Y."/>
            <person name="Jogler C."/>
        </authorList>
    </citation>
    <scope>NUCLEOTIDE SEQUENCE [LARGE SCALE GENOMIC DNA]</scope>
    <source>
        <strain evidence="10 11">Pan14r</strain>
    </source>
</reference>
<comment type="caution">
    <text evidence="10">The sequence shown here is derived from an EMBL/GenBank/DDBJ whole genome shotgun (WGS) entry which is preliminary data.</text>
</comment>
<keyword evidence="11" id="KW-1185">Reference proteome</keyword>
<organism evidence="10 11">
    <name type="scientific">Crateriforma conspicua</name>
    <dbReference type="NCBI Taxonomy" id="2527996"/>
    <lineage>
        <taxon>Bacteria</taxon>
        <taxon>Pseudomonadati</taxon>
        <taxon>Planctomycetota</taxon>
        <taxon>Planctomycetia</taxon>
        <taxon>Planctomycetales</taxon>
        <taxon>Planctomycetaceae</taxon>
        <taxon>Crateriforma</taxon>
    </lineage>
</organism>
<dbReference type="RefSeq" id="WP_146439512.1">
    <property type="nucleotide sequence ID" value="NZ_SJPL01000001.1"/>
</dbReference>
<evidence type="ECO:0000313" key="11">
    <source>
        <dbReference type="Proteomes" id="UP000317238"/>
    </source>
</evidence>
<dbReference type="GO" id="GO:0046168">
    <property type="term" value="P:glycerol-3-phosphate catabolic process"/>
    <property type="evidence" value="ECO:0007669"/>
    <property type="project" value="TreeGrafter"/>
</dbReference>